<feature type="region of interest" description="Disordered" evidence="1">
    <location>
        <begin position="1"/>
        <end position="37"/>
    </location>
</feature>
<accession>A0A5J6F7E4</accession>
<sequence>MTGPRRAGAERLPFRHTAPATTRELVPDDTGDPGAAAGPVASVVVAEFGAVVAVSFIGGSEYPHL</sequence>
<dbReference type="EMBL" id="CP023702">
    <property type="protein sequence ID" value="QEU70965.1"/>
    <property type="molecule type" value="Genomic_DNA"/>
</dbReference>
<evidence type="ECO:0000313" key="2">
    <source>
        <dbReference type="EMBL" id="QEU70965.1"/>
    </source>
</evidence>
<dbReference type="KEGG" id="snk:CP967_02440"/>
<proteinExistence type="predicted"/>
<name>A0A5J6F7E4_9ACTN</name>
<gene>
    <name evidence="2" type="ORF">CP967_02440</name>
</gene>
<dbReference type="Proteomes" id="UP000326178">
    <property type="component" value="Chromosome"/>
</dbReference>
<evidence type="ECO:0000313" key="3">
    <source>
        <dbReference type="Proteomes" id="UP000326178"/>
    </source>
</evidence>
<protein>
    <submittedName>
        <fullName evidence="2">Uncharacterized protein</fullName>
    </submittedName>
</protein>
<dbReference type="RefSeq" id="WP_150486329.1">
    <property type="nucleotide sequence ID" value="NZ_BMUV01000027.1"/>
</dbReference>
<evidence type="ECO:0000256" key="1">
    <source>
        <dbReference type="SAM" id="MobiDB-lite"/>
    </source>
</evidence>
<keyword evidence="3" id="KW-1185">Reference proteome</keyword>
<dbReference type="AlphaFoldDB" id="A0A5J6F7E4"/>
<reference evidence="2 3" key="1">
    <citation type="submission" date="2017-09" db="EMBL/GenBank/DDBJ databases">
        <authorList>
            <person name="Lee N."/>
            <person name="Cho B.-K."/>
        </authorList>
    </citation>
    <scope>NUCLEOTIDE SEQUENCE [LARGE SCALE GENOMIC DNA]</scope>
    <source>
        <strain evidence="2 3">ATCC 12769</strain>
    </source>
</reference>
<organism evidence="2 3">
    <name type="scientific">Streptomyces nitrosporeus</name>
    <dbReference type="NCBI Taxonomy" id="28894"/>
    <lineage>
        <taxon>Bacteria</taxon>
        <taxon>Bacillati</taxon>
        <taxon>Actinomycetota</taxon>
        <taxon>Actinomycetes</taxon>
        <taxon>Kitasatosporales</taxon>
        <taxon>Streptomycetaceae</taxon>
        <taxon>Streptomyces</taxon>
    </lineage>
</organism>